<accession>A0ABT3A7N9</accession>
<evidence type="ECO:0000313" key="1">
    <source>
        <dbReference type="EMBL" id="MCV2884706.1"/>
    </source>
</evidence>
<sequence>MELKVHESLSFNLIEFDERTPSLLFDASVKLHFNATDLELRSTNFWFGCKEFQVWIDQIKKMRYAKSQRATLSDFDRDFEIEVLSNPDKYELKLCVVVREFSAPKVNFSITYELEHDEFYRLCDAVDDFPIFW</sequence>
<dbReference type="Proteomes" id="UP001652504">
    <property type="component" value="Unassembled WGS sequence"/>
</dbReference>
<comment type="caution">
    <text evidence="1">The sequence shown here is derived from an EMBL/GenBank/DDBJ whole genome shotgun (WGS) entry which is preliminary data.</text>
</comment>
<proteinExistence type="predicted"/>
<dbReference type="EMBL" id="JAOWKX010000003">
    <property type="protein sequence ID" value="MCV2884706.1"/>
    <property type="molecule type" value="Genomic_DNA"/>
</dbReference>
<organism evidence="1 2">
    <name type="scientific">Fluctibacter corallii</name>
    <dbReference type="NCBI Taxonomy" id="2984329"/>
    <lineage>
        <taxon>Bacteria</taxon>
        <taxon>Pseudomonadati</taxon>
        <taxon>Pseudomonadota</taxon>
        <taxon>Gammaproteobacteria</taxon>
        <taxon>Alteromonadales</taxon>
        <taxon>Alteromonadaceae</taxon>
        <taxon>Fluctibacter</taxon>
    </lineage>
</organism>
<protein>
    <submittedName>
        <fullName evidence="1">Uncharacterized protein</fullName>
    </submittedName>
</protein>
<keyword evidence="2" id="KW-1185">Reference proteome</keyword>
<evidence type="ECO:0000313" key="2">
    <source>
        <dbReference type="Proteomes" id="UP001652504"/>
    </source>
</evidence>
<name>A0ABT3A7N9_9ALTE</name>
<gene>
    <name evidence="1" type="ORF">OE749_08355</name>
</gene>
<dbReference type="RefSeq" id="WP_263711982.1">
    <property type="nucleotide sequence ID" value="NZ_JAOWKX010000003.1"/>
</dbReference>
<reference evidence="1 2" key="1">
    <citation type="submission" date="2022-10" db="EMBL/GenBank/DDBJ databases">
        <title>Aestuariibacter sp. AA17 isolated from Montipora capitata coral fragment.</title>
        <authorList>
            <person name="Emsley S.A."/>
            <person name="Pfannmuller K.M."/>
            <person name="Loughran R.M."/>
            <person name="Shlafstein M."/>
            <person name="Papke E."/>
            <person name="Saw J.H."/>
            <person name="Ushijima B."/>
            <person name="Videau P."/>
        </authorList>
    </citation>
    <scope>NUCLEOTIDE SEQUENCE [LARGE SCALE GENOMIC DNA]</scope>
    <source>
        <strain evidence="1 2">AA17</strain>
    </source>
</reference>